<keyword evidence="3" id="KW-1185">Reference proteome</keyword>
<dbReference type="GO" id="GO:0016740">
    <property type="term" value="F:transferase activity"/>
    <property type="evidence" value="ECO:0007669"/>
    <property type="project" value="UniProtKB-KW"/>
</dbReference>
<evidence type="ECO:0000313" key="2">
    <source>
        <dbReference type="EMBL" id="EON92748.1"/>
    </source>
</evidence>
<keyword evidence="1" id="KW-0175">Coiled coil</keyword>
<dbReference type="RefSeq" id="WP_012137672.1">
    <property type="nucleotide sequence ID" value="NZ_KE007317.1"/>
</dbReference>
<feature type="coiled-coil region" evidence="1">
    <location>
        <begin position="291"/>
        <end position="333"/>
    </location>
</feature>
<protein>
    <submittedName>
        <fullName evidence="2">Glycosyltransferase</fullName>
    </submittedName>
</protein>
<accession>R8B2D1</accession>
<proteinExistence type="predicted"/>
<evidence type="ECO:0000313" key="3">
    <source>
        <dbReference type="Proteomes" id="UP000016540"/>
    </source>
</evidence>
<dbReference type="PATRIC" id="fig|1318628.3.peg.1671"/>
<evidence type="ECO:0000256" key="1">
    <source>
        <dbReference type="SAM" id="Coils"/>
    </source>
</evidence>
<dbReference type="SUPFAM" id="SSF53756">
    <property type="entry name" value="UDP-Glycosyltransferase/glycogen phosphorylase"/>
    <property type="match status" value="1"/>
</dbReference>
<organism evidence="2 3">
    <name type="scientific">Marinobacter lipolyticus SM19</name>
    <dbReference type="NCBI Taxonomy" id="1318628"/>
    <lineage>
        <taxon>Bacteria</taxon>
        <taxon>Pseudomonadati</taxon>
        <taxon>Pseudomonadota</taxon>
        <taxon>Gammaproteobacteria</taxon>
        <taxon>Pseudomonadales</taxon>
        <taxon>Marinobacteraceae</taxon>
        <taxon>Marinobacter</taxon>
    </lineage>
</organism>
<dbReference type="STRING" id="1318628.MARLIPOL_08344"/>
<dbReference type="Proteomes" id="UP000016540">
    <property type="component" value="Unassembled WGS sequence"/>
</dbReference>
<keyword evidence="2" id="KW-0808">Transferase</keyword>
<dbReference type="eggNOG" id="COG0438">
    <property type="taxonomic scope" value="Bacteria"/>
</dbReference>
<reference evidence="2 3" key="1">
    <citation type="journal article" date="2013" name="Genome Announc.">
        <title>Draft Genome Sequence of the Moderately Halophilic Bacterium Marinobacter lipolyticus Strain SM19.</title>
        <authorList>
            <person name="Papke R.T."/>
            <person name="de la Haba R.R."/>
            <person name="Infante-Dominguez C."/>
            <person name="Perez D."/>
            <person name="Sanchez-Porro C."/>
            <person name="Lapierre P."/>
            <person name="Ventosa A."/>
        </authorList>
    </citation>
    <scope>NUCLEOTIDE SEQUENCE [LARGE SCALE GENOMIC DNA]</scope>
    <source>
        <strain evidence="2 3">SM19</strain>
    </source>
</reference>
<dbReference type="Gene3D" id="3.40.50.2000">
    <property type="entry name" value="Glycogen Phosphorylase B"/>
    <property type="match status" value="2"/>
</dbReference>
<dbReference type="AlphaFoldDB" id="R8B2D1"/>
<gene>
    <name evidence="2" type="ORF">MARLIPOL_08344</name>
</gene>
<name>R8B2D1_9GAMM</name>
<comment type="caution">
    <text evidence="2">The sequence shown here is derived from an EMBL/GenBank/DDBJ whole genome shotgun (WGS) entry which is preliminary data.</text>
</comment>
<sequence length="337" mass="38398">MEDNLKDQSVWITWERQTRNRSASSYLDIPLFEIDHSRSTRIYRYFICSLKTVSIFFKKRPRFLFVQNPSVVLGVLAIFLKSLSRTTVIVDAHNSGIHGPENGNSLITKINKFIIKKADAVIVTNSHLASYVYSIGGTPIVLPDPLPQLSTCLNFEAGFANHNKLKVLCITSWSMDEPFLNLLEAASNFKQDIDFYFSGNYRKVKDEIPKTLQDNIKLLGFIDEKDFFHHLYTSDFCIDLTDRSDCMVCGAYESISAEKPIILSNTDVQKHYFSKGAVFCDNTSIGISNAIKIMAANHKQLKKEAEALRSEILQREENNKSIILRQIKNLKSKKSHN</sequence>
<dbReference type="EMBL" id="ASAD01000010">
    <property type="protein sequence ID" value="EON92748.1"/>
    <property type="molecule type" value="Genomic_DNA"/>
</dbReference>
<dbReference type="OrthoDB" id="6794112at2"/>
<dbReference type="HOGENOM" id="CLU_838779_0_0_6"/>